<feature type="compositionally biased region" description="Basic and acidic residues" evidence="1">
    <location>
        <begin position="79"/>
        <end position="90"/>
    </location>
</feature>
<dbReference type="AlphaFoldDB" id="A0AA39FH24"/>
<evidence type="ECO:0000256" key="1">
    <source>
        <dbReference type="SAM" id="MobiDB-lite"/>
    </source>
</evidence>
<name>A0AA39FH24_9HYME</name>
<dbReference type="Proteomes" id="UP001168990">
    <property type="component" value="Unassembled WGS sequence"/>
</dbReference>
<keyword evidence="2" id="KW-0812">Transmembrane</keyword>
<feature type="non-terminal residue" evidence="3">
    <location>
        <position position="90"/>
    </location>
</feature>
<keyword evidence="2" id="KW-0472">Membrane</keyword>
<proteinExistence type="predicted"/>
<protein>
    <submittedName>
        <fullName evidence="3">Uncharacterized protein</fullName>
    </submittedName>
</protein>
<keyword evidence="2" id="KW-1133">Transmembrane helix</keyword>
<comment type="caution">
    <text evidence="3">The sequence shown here is derived from an EMBL/GenBank/DDBJ whole genome shotgun (WGS) entry which is preliminary data.</text>
</comment>
<organism evidence="3 4">
    <name type="scientific">Microctonus aethiopoides</name>
    <dbReference type="NCBI Taxonomy" id="144406"/>
    <lineage>
        <taxon>Eukaryota</taxon>
        <taxon>Metazoa</taxon>
        <taxon>Ecdysozoa</taxon>
        <taxon>Arthropoda</taxon>
        <taxon>Hexapoda</taxon>
        <taxon>Insecta</taxon>
        <taxon>Pterygota</taxon>
        <taxon>Neoptera</taxon>
        <taxon>Endopterygota</taxon>
        <taxon>Hymenoptera</taxon>
        <taxon>Apocrita</taxon>
        <taxon>Ichneumonoidea</taxon>
        <taxon>Braconidae</taxon>
        <taxon>Euphorinae</taxon>
        <taxon>Microctonus</taxon>
    </lineage>
</organism>
<evidence type="ECO:0000313" key="4">
    <source>
        <dbReference type="Proteomes" id="UP001168990"/>
    </source>
</evidence>
<evidence type="ECO:0000256" key="2">
    <source>
        <dbReference type="SAM" id="Phobius"/>
    </source>
</evidence>
<gene>
    <name evidence="3" type="ORF">PV328_012162</name>
</gene>
<keyword evidence="4" id="KW-1185">Reference proteome</keyword>
<sequence length="90" mass="10404">MQVLRDNETRPKNSGFQTNVLTYLVISQFLIQIGTFVYLCAYVSRIENEMREVIVGDAGKIEDDSAQFNRRKRSSTMPVHDDNTVSEIFR</sequence>
<accession>A0AA39FH24</accession>
<dbReference type="EMBL" id="JAQQBS010000630">
    <property type="protein sequence ID" value="KAK0169355.1"/>
    <property type="molecule type" value="Genomic_DNA"/>
</dbReference>
<reference evidence="3" key="1">
    <citation type="journal article" date="2023" name="bioRxiv">
        <title>Scaffold-level genome assemblies of two parasitoid biocontrol wasps reveal the parthenogenesis mechanism and an associated novel virus.</title>
        <authorList>
            <person name="Inwood S."/>
            <person name="Skelly J."/>
            <person name="Guhlin J."/>
            <person name="Harrop T."/>
            <person name="Goldson S."/>
            <person name="Dearden P."/>
        </authorList>
    </citation>
    <scope>NUCLEOTIDE SEQUENCE</scope>
    <source>
        <strain evidence="3">Irish</strain>
        <tissue evidence="3">Whole body</tissue>
    </source>
</reference>
<evidence type="ECO:0000313" key="3">
    <source>
        <dbReference type="EMBL" id="KAK0169355.1"/>
    </source>
</evidence>
<feature type="transmembrane region" description="Helical" evidence="2">
    <location>
        <begin position="20"/>
        <end position="41"/>
    </location>
</feature>
<reference evidence="3" key="2">
    <citation type="submission" date="2023-03" db="EMBL/GenBank/DDBJ databases">
        <authorList>
            <person name="Inwood S.N."/>
            <person name="Skelly J.G."/>
            <person name="Guhlin J."/>
            <person name="Harrop T.W.R."/>
            <person name="Goldson S.G."/>
            <person name="Dearden P.K."/>
        </authorList>
    </citation>
    <scope>NUCLEOTIDE SEQUENCE</scope>
    <source>
        <strain evidence="3">Irish</strain>
        <tissue evidence="3">Whole body</tissue>
    </source>
</reference>
<feature type="region of interest" description="Disordered" evidence="1">
    <location>
        <begin position="69"/>
        <end position="90"/>
    </location>
</feature>